<organism evidence="2 3">
    <name type="scientific">Algoriphagus locisalis</name>
    <dbReference type="NCBI Taxonomy" id="305507"/>
    <lineage>
        <taxon>Bacteria</taxon>
        <taxon>Pseudomonadati</taxon>
        <taxon>Bacteroidota</taxon>
        <taxon>Cytophagia</taxon>
        <taxon>Cytophagales</taxon>
        <taxon>Cyclobacteriaceae</taxon>
        <taxon>Algoriphagus</taxon>
    </lineage>
</organism>
<evidence type="ECO:0000256" key="1">
    <source>
        <dbReference type="SAM" id="Phobius"/>
    </source>
</evidence>
<keyword evidence="1" id="KW-0812">Transmembrane</keyword>
<evidence type="ECO:0000313" key="3">
    <source>
        <dbReference type="Proteomes" id="UP000199673"/>
    </source>
</evidence>
<sequence length="50" mass="5752">MKNSSLVKALVFTVSFLVSSYFFANWDEFKRGLRGEPSHELVDNDDGKNR</sequence>
<dbReference type="STRING" id="305507.SAMN04489724_2019"/>
<reference evidence="3" key="1">
    <citation type="submission" date="2016-10" db="EMBL/GenBank/DDBJ databases">
        <authorList>
            <person name="Varghese N."/>
            <person name="Submissions S."/>
        </authorList>
    </citation>
    <scope>NUCLEOTIDE SEQUENCE [LARGE SCALE GENOMIC DNA]</scope>
    <source>
        <strain evidence="3">DSM 23445</strain>
    </source>
</reference>
<dbReference type="Proteomes" id="UP000199673">
    <property type="component" value="Unassembled WGS sequence"/>
</dbReference>
<feature type="transmembrane region" description="Helical" evidence="1">
    <location>
        <begin position="6"/>
        <end position="24"/>
    </location>
</feature>
<keyword evidence="1" id="KW-1133">Transmembrane helix</keyword>
<keyword evidence="3" id="KW-1185">Reference proteome</keyword>
<proteinExistence type="predicted"/>
<keyword evidence="1" id="KW-0472">Membrane</keyword>
<dbReference type="AlphaFoldDB" id="A0A1I7AJY7"/>
<accession>A0A1I7AJY7</accession>
<gene>
    <name evidence="2" type="ORF">SAMN04489724_2019</name>
</gene>
<dbReference type="EMBL" id="FPBF01000002">
    <property type="protein sequence ID" value="SFT75145.1"/>
    <property type="molecule type" value="Genomic_DNA"/>
</dbReference>
<evidence type="ECO:0000313" key="2">
    <source>
        <dbReference type="EMBL" id="SFT75145.1"/>
    </source>
</evidence>
<protein>
    <submittedName>
        <fullName evidence="2">Uncharacterized protein</fullName>
    </submittedName>
</protein>
<name>A0A1I7AJY7_9BACT</name>